<dbReference type="Proteomes" id="UP001589865">
    <property type="component" value="Unassembled WGS sequence"/>
</dbReference>
<name>A0ABV6JZ99_9PROT</name>
<accession>A0ABV6JZ99</accession>
<gene>
    <name evidence="2" type="ORF">ACFFGY_22650</name>
</gene>
<dbReference type="EMBL" id="JBHLUN010000037">
    <property type="protein sequence ID" value="MFC0411056.1"/>
    <property type="molecule type" value="Genomic_DNA"/>
</dbReference>
<keyword evidence="1" id="KW-0812">Transmembrane</keyword>
<evidence type="ECO:0000313" key="2">
    <source>
        <dbReference type="EMBL" id="MFC0411056.1"/>
    </source>
</evidence>
<evidence type="ECO:0000256" key="1">
    <source>
        <dbReference type="SAM" id="Phobius"/>
    </source>
</evidence>
<feature type="transmembrane region" description="Helical" evidence="1">
    <location>
        <begin position="46"/>
        <end position="63"/>
    </location>
</feature>
<feature type="transmembrane region" description="Helical" evidence="1">
    <location>
        <begin position="69"/>
        <end position="93"/>
    </location>
</feature>
<dbReference type="RefSeq" id="WP_377046808.1">
    <property type="nucleotide sequence ID" value="NZ_JBHLUN010000037.1"/>
</dbReference>
<feature type="transmembrane region" description="Helical" evidence="1">
    <location>
        <begin position="6"/>
        <end position="25"/>
    </location>
</feature>
<proteinExistence type="predicted"/>
<feature type="transmembrane region" description="Helical" evidence="1">
    <location>
        <begin position="161"/>
        <end position="179"/>
    </location>
</feature>
<keyword evidence="1" id="KW-0472">Membrane</keyword>
<protein>
    <submittedName>
        <fullName evidence="2">Uncharacterized protein</fullName>
    </submittedName>
</protein>
<keyword evidence="1" id="KW-1133">Transmembrane helix</keyword>
<sequence>MTVNQWATVYAITLAVFVGGGYIAAKVLAQKGVKLTRELIFRQIKIQLIGFPIGLALMMAWAYHQGAGYLTIFLNYLLGAVLSNTLPFFFLWLRSARSAPWKAVPSSYAVSTAVYNERIKLFAGWLDRASTACLTVGLATPAAGLLYNIGNFRGQVDGAELVPGLAIWLAVSLGLHLLARRALGGLRL</sequence>
<feature type="transmembrane region" description="Helical" evidence="1">
    <location>
        <begin position="129"/>
        <end position="149"/>
    </location>
</feature>
<organism evidence="2 3">
    <name type="scientific">Roseomonas elaeocarpi</name>
    <dbReference type="NCBI Taxonomy" id="907779"/>
    <lineage>
        <taxon>Bacteria</taxon>
        <taxon>Pseudomonadati</taxon>
        <taxon>Pseudomonadota</taxon>
        <taxon>Alphaproteobacteria</taxon>
        <taxon>Acetobacterales</taxon>
        <taxon>Roseomonadaceae</taxon>
        <taxon>Roseomonas</taxon>
    </lineage>
</organism>
<comment type="caution">
    <text evidence="2">The sequence shown here is derived from an EMBL/GenBank/DDBJ whole genome shotgun (WGS) entry which is preliminary data.</text>
</comment>
<reference evidence="2 3" key="1">
    <citation type="submission" date="2024-09" db="EMBL/GenBank/DDBJ databases">
        <authorList>
            <person name="Sun Q."/>
            <person name="Mori K."/>
        </authorList>
    </citation>
    <scope>NUCLEOTIDE SEQUENCE [LARGE SCALE GENOMIC DNA]</scope>
    <source>
        <strain evidence="2 3">TBRC 5777</strain>
    </source>
</reference>
<keyword evidence="3" id="KW-1185">Reference proteome</keyword>
<evidence type="ECO:0000313" key="3">
    <source>
        <dbReference type="Proteomes" id="UP001589865"/>
    </source>
</evidence>